<dbReference type="GeneID" id="92931083"/>
<gene>
    <name evidence="2" type="ORF">BAE27_06060</name>
</gene>
<sequence length="95" mass="9850">MEQKMNDRNRIFRQAALAGALALAGAGFASTAWAGMMPHGYVKCYGIAKAHQNQCMSIGGITRGSATTNGNPDAWLAVPKGVCQKIVGGSLTPGK</sequence>
<dbReference type="Proteomes" id="UP000175616">
    <property type="component" value="Unassembled WGS sequence"/>
</dbReference>
<comment type="caution">
    <text evidence="2">The sequence shown here is derived from an EMBL/GenBank/DDBJ whole genome shotgun (WGS) entry which is preliminary data.</text>
</comment>
<proteinExistence type="predicted"/>
<keyword evidence="1" id="KW-0732">Signal</keyword>
<dbReference type="RefSeq" id="WP_014002610.1">
    <property type="nucleotide sequence ID" value="NZ_CP026328.2"/>
</dbReference>
<dbReference type="OMA" id="NICAGHA"/>
<feature type="chain" id="PRO_5009209060" evidence="1">
    <location>
        <begin position="35"/>
        <end position="95"/>
    </location>
</feature>
<feature type="signal peptide" evidence="1">
    <location>
        <begin position="1"/>
        <end position="34"/>
    </location>
</feature>
<dbReference type="EMBL" id="LZYE01000148">
    <property type="protein sequence ID" value="OFC36564.1"/>
    <property type="molecule type" value="Genomic_DNA"/>
</dbReference>
<dbReference type="AlphaFoldDB" id="A0A1E7YNJ1"/>
<dbReference type="InterPro" id="IPR018740">
    <property type="entry name" value="DUF2282_membr"/>
</dbReference>
<evidence type="ECO:0000313" key="2">
    <source>
        <dbReference type="EMBL" id="OFC36564.1"/>
    </source>
</evidence>
<reference evidence="2 3" key="1">
    <citation type="submission" date="2016-06" db="EMBL/GenBank/DDBJ databases">
        <title>Gene turnover analysis identifies the evolutionary adaptation of the extremophile Acidithiobacillus caldus.</title>
        <authorList>
            <person name="Zhang X."/>
        </authorList>
    </citation>
    <scope>NUCLEOTIDE SEQUENCE [LARGE SCALE GENOMIC DNA]</scope>
    <source>
        <strain evidence="2 3">DX</strain>
    </source>
</reference>
<dbReference type="Pfam" id="PF10048">
    <property type="entry name" value="DUF2282"/>
    <property type="match status" value="1"/>
</dbReference>
<protein>
    <submittedName>
        <fullName evidence="2">Uncharacterized protein</fullName>
    </submittedName>
</protein>
<dbReference type="InterPro" id="IPR006311">
    <property type="entry name" value="TAT_signal"/>
</dbReference>
<dbReference type="PATRIC" id="fig|33059.14.peg.1842"/>
<evidence type="ECO:0000313" key="3">
    <source>
        <dbReference type="Proteomes" id="UP000175616"/>
    </source>
</evidence>
<dbReference type="PROSITE" id="PS51318">
    <property type="entry name" value="TAT"/>
    <property type="match status" value="1"/>
</dbReference>
<name>A0A1E7YNJ1_9PROT</name>
<accession>A0A1E7YNJ1</accession>
<organism evidence="2 3">
    <name type="scientific">Acidithiobacillus caldus</name>
    <dbReference type="NCBI Taxonomy" id="33059"/>
    <lineage>
        <taxon>Bacteria</taxon>
        <taxon>Pseudomonadati</taxon>
        <taxon>Pseudomonadota</taxon>
        <taxon>Acidithiobacillia</taxon>
        <taxon>Acidithiobacillales</taxon>
        <taxon>Acidithiobacillaceae</taxon>
        <taxon>Acidithiobacillus</taxon>
    </lineage>
</organism>
<evidence type="ECO:0000256" key="1">
    <source>
        <dbReference type="SAM" id="SignalP"/>
    </source>
</evidence>